<evidence type="ECO:0000256" key="5">
    <source>
        <dbReference type="ARBA" id="ARBA00022912"/>
    </source>
</evidence>
<evidence type="ECO:0000256" key="1">
    <source>
        <dbReference type="ARBA" id="ARBA00004370"/>
    </source>
</evidence>
<keyword evidence="8" id="KW-0594">Phospholipid biosynthesis</keyword>
<dbReference type="FunFam" id="3.90.190.10:FF:000060">
    <property type="entry name" value="Phosphatidylglycerophosphatase and protein-tyrosine phosphatase 1"/>
    <property type="match status" value="1"/>
</dbReference>
<evidence type="ECO:0000256" key="17">
    <source>
        <dbReference type="ARBA" id="ARBA00069309"/>
    </source>
</evidence>
<dbReference type="AlphaFoldDB" id="A0A183J5Q9"/>
<dbReference type="GO" id="GO:0008962">
    <property type="term" value="F:phosphatidylglycerophosphatase activity"/>
    <property type="evidence" value="ECO:0007669"/>
    <property type="project" value="UniProtKB-EC"/>
</dbReference>
<accession>A0A183J5Q9</accession>
<dbReference type="InterPro" id="IPR029021">
    <property type="entry name" value="Prot-tyrosine_phosphatase-like"/>
</dbReference>
<keyword evidence="9" id="KW-1208">Phospholipid metabolism</keyword>
<dbReference type="PROSITE" id="PS50054">
    <property type="entry name" value="TYR_PHOSPHATASE_DUAL"/>
    <property type="match status" value="1"/>
</dbReference>
<dbReference type="PROSITE" id="PS50056">
    <property type="entry name" value="TYR_PHOSPHATASE_2"/>
    <property type="match status" value="1"/>
</dbReference>
<feature type="domain" description="Tyrosine specific protein phosphatases" evidence="19">
    <location>
        <begin position="102"/>
        <end position="170"/>
    </location>
</feature>
<evidence type="ECO:0000256" key="14">
    <source>
        <dbReference type="ARBA" id="ARBA00052505"/>
    </source>
</evidence>
<reference evidence="20 21" key="2">
    <citation type="submission" date="2018-11" db="EMBL/GenBank/DDBJ databases">
        <authorList>
            <consortium name="Pathogen Informatics"/>
        </authorList>
    </citation>
    <scope>NUCLEOTIDE SEQUENCE [LARGE SCALE GENOMIC DNA]</scope>
</reference>
<evidence type="ECO:0000313" key="21">
    <source>
        <dbReference type="Proteomes" id="UP000270296"/>
    </source>
</evidence>
<dbReference type="GO" id="GO:0004721">
    <property type="term" value="F:phosphoprotein phosphatase activity"/>
    <property type="evidence" value="ECO:0007669"/>
    <property type="project" value="UniProtKB-KW"/>
</dbReference>
<name>A0A183J5Q9_9BILA</name>
<comment type="catalytic activity">
    <reaction evidence="14">
        <text>1,2-dibutyryl-sn-glycero-3-phospho-(1D-myo-inositol-5-phosphate) + H2O = 1,2-dibutyryl-sn-glycero-3-phospho-(1D-myo-inositol) + phosphate</text>
        <dbReference type="Rhea" id="RHEA:42584"/>
        <dbReference type="ChEBI" id="CHEBI:15377"/>
        <dbReference type="ChEBI" id="CHEBI:43474"/>
        <dbReference type="ChEBI" id="CHEBI:82605"/>
        <dbReference type="ChEBI" id="CHEBI:82606"/>
    </reaction>
    <physiologicalReaction direction="left-to-right" evidence="14">
        <dbReference type="Rhea" id="RHEA:42585"/>
    </physiologicalReaction>
</comment>
<evidence type="ECO:0000256" key="11">
    <source>
        <dbReference type="ARBA" id="ARBA00024224"/>
    </source>
</evidence>
<comment type="catalytic activity">
    <reaction evidence="13">
        <text>a 1-acyl-2-hexanoyl-sn-glycero-3-phospho-(1D-myo-inositol-5-phosphate) + H2O = a 1-acyl-2-hexanoyl-sn-glycero-3-phospho-(1D-myo-inositol) + phosphate</text>
        <dbReference type="Rhea" id="RHEA:42320"/>
        <dbReference type="ChEBI" id="CHEBI:15377"/>
        <dbReference type="ChEBI" id="CHEBI:43474"/>
        <dbReference type="ChEBI" id="CHEBI:78930"/>
        <dbReference type="ChEBI" id="CHEBI:78931"/>
    </reaction>
    <physiologicalReaction direction="left-to-right" evidence="13">
        <dbReference type="Rhea" id="RHEA:42321"/>
    </physiologicalReaction>
</comment>
<organism evidence="22">
    <name type="scientific">Soboliphyme baturini</name>
    <dbReference type="NCBI Taxonomy" id="241478"/>
    <lineage>
        <taxon>Eukaryota</taxon>
        <taxon>Metazoa</taxon>
        <taxon>Ecdysozoa</taxon>
        <taxon>Nematoda</taxon>
        <taxon>Enoplea</taxon>
        <taxon>Dorylaimia</taxon>
        <taxon>Dioctophymatida</taxon>
        <taxon>Dioctophymatoidea</taxon>
        <taxon>Soboliphymatidae</taxon>
        <taxon>Soboliphyme</taxon>
    </lineage>
</organism>
<comment type="catalytic activity">
    <reaction evidence="12">
        <text>a 1,2-diacyl-sn-glycero-3-phospho-(1'-sn-glycero-3'-phosphate) + H2O = a 1,2-diacyl-sn-glycero-3-phospho-(1'-sn-glycerol) + phosphate</text>
        <dbReference type="Rhea" id="RHEA:33751"/>
        <dbReference type="ChEBI" id="CHEBI:15377"/>
        <dbReference type="ChEBI" id="CHEBI:43474"/>
        <dbReference type="ChEBI" id="CHEBI:60110"/>
        <dbReference type="ChEBI" id="CHEBI:64716"/>
        <dbReference type="EC" id="3.1.3.27"/>
    </reaction>
    <physiologicalReaction direction="left-to-right" evidence="12">
        <dbReference type="Rhea" id="RHEA:33752"/>
    </physiologicalReaction>
</comment>
<evidence type="ECO:0000256" key="15">
    <source>
        <dbReference type="ARBA" id="ARBA00052632"/>
    </source>
</evidence>
<comment type="pathway">
    <text evidence="10">Phospholipid metabolism; phosphatidylglycerol biosynthesis; phosphatidylglycerol from CDP-diacylglycerol: step 2/2.</text>
</comment>
<keyword evidence="4" id="KW-0378">Hydrolase</keyword>
<dbReference type="WBParaSite" id="SBAD_0001158901-mRNA-1">
    <property type="protein sequence ID" value="SBAD_0001158901-mRNA-1"/>
    <property type="gene ID" value="SBAD_0001158901"/>
</dbReference>
<keyword evidence="5" id="KW-0904">Protein phosphatase</keyword>
<evidence type="ECO:0000256" key="12">
    <source>
        <dbReference type="ARBA" id="ARBA00050944"/>
    </source>
</evidence>
<gene>
    <name evidence="20" type="ORF">SBAD_LOCUS11207</name>
</gene>
<sequence length="189" mass="21923">MGLLMKMVFYPTLLYNVIRNRISSSDWPWYCRIDETVVLGAVPFKSMVDKLIKEENIGAVVSVNEPHEICNRWVAGKEDWNARGVEHFWLCVPDFFGSPPVDDLHSAVKFMNHAQKSGKSVYVHCKAGRTRSVTLAMCYLMQKHQWYSPAAYTAVKAKRPRIILYHQQWRTIEEYGKQYVWGADRTSCT</sequence>
<evidence type="ECO:0000256" key="4">
    <source>
        <dbReference type="ARBA" id="ARBA00022801"/>
    </source>
</evidence>
<dbReference type="GO" id="GO:0008654">
    <property type="term" value="P:phospholipid biosynthetic process"/>
    <property type="evidence" value="ECO:0007669"/>
    <property type="project" value="UniProtKB-KW"/>
</dbReference>
<dbReference type="OrthoDB" id="273181at2759"/>
<proteinExistence type="predicted"/>
<dbReference type="InterPro" id="IPR000340">
    <property type="entry name" value="Dual-sp_phosphatase_cat-dom"/>
</dbReference>
<dbReference type="InterPro" id="IPR042165">
    <property type="entry name" value="PTPMT1"/>
</dbReference>
<dbReference type="InterPro" id="IPR020422">
    <property type="entry name" value="TYR_PHOSPHATASE_DUAL_dom"/>
</dbReference>
<comment type="catalytic activity">
    <reaction evidence="15">
        <text>1,2-di-(9Z-octadecenoyl)-sn-glycero-3-phospho-(1'-sn-glycerol-3'-phosphate) + H2O = 1,2-di-(9Z-octadecenoyl)-sn-glycero-3-phospho-(1'-sn-glycerol) + phosphate</text>
        <dbReference type="Rhea" id="RHEA:42304"/>
        <dbReference type="ChEBI" id="CHEBI:15377"/>
        <dbReference type="ChEBI" id="CHEBI:43474"/>
        <dbReference type="ChEBI" id="CHEBI:75163"/>
        <dbReference type="ChEBI" id="CHEBI:78907"/>
    </reaction>
    <physiologicalReaction direction="left-to-right" evidence="15">
        <dbReference type="Rhea" id="RHEA:42305"/>
    </physiologicalReaction>
</comment>
<evidence type="ECO:0000256" key="7">
    <source>
        <dbReference type="ARBA" id="ARBA00023136"/>
    </source>
</evidence>
<evidence type="ECO:0000259" key="18">
    <source>
        <dbReference type="PROSITE" id="PS50054"/>
    </source>
</evidence>
<evidence type="ECO:0000256" key="13">
    <source>
        <dbReference type="ARBA" id="ARBA00051818"/>
    </source>
</evidence>
<evidence type="ECO:0000256" key="3">
    <source>
        <dbReference type="ARBA" id="ARBA00022516"/>
    </source>
</evidence>
<keyword evidence="6" id="KW-0443">Lipid metabolism</keyword>
<evidence type="ECO:0000313" key="20">
    <source>
        <dbReference type="EMBL" id="VDP37966.1"/>
    </source>
</evidence>
<evidence type="ECO:0000256" key="2">
    <source>
        <dbReference type="ARBA" id="ARBA00005189"/>
    </source>
</evidence>
<keyword evidence="21" id="KW-1185">Reference proteome</keyword>
<evidence type="ECO:0000313" key="22">
    <source>
        <dbReference type="WBParaSite" id="SBAD_0001158901-mRNA-1"/>
    </source>
</evidence>
<protein>
    <recommendedName>
        <fullName evidence="17">Phosphatidylglycerophosphatase and protein-tyrosine phosphatase 1</fullName>
        <ecNumber evidence="11">3.1.3.27</ecNumber>
    </recommendedName>
</protein>
<dbReference type="Proteomes" id="UP000270296">
    <property type="component" value="Unassembled WGS sequence"/>
</dbReference>
<evidence type="ECO:0000259" key="19">
    <source>
        <dbReference type="PROSITE" id="PS50056"/>
    </source>
</evidence>
<dbReference type="InterPro" id="IPR000387">
    <property type="entry name" value="Tyr_Pase_dom"/>
</dbReference>
<comment type="catalytic activity">
    <reaction evidence="16">
        <text>1,2-dioctanoyl-sn-glycero-3-phospho-(1D-myo-inositol-5-phosphate) + H2O = 1,2-dioctanoyl-sn-glycero-3-phospho-(1D-myo-inositol) + phosphate</text>
        <dbReference type="Rhea" id="RHEA:42308"/>
        <dbReference type="ChEBI" id="CHEBI:15377"/>
        <dbReference type="ChEBI" id="CHEBI:43474"/>
        <dbReference type="ChEBI" id="CHEBI:65221"/>
        <dbReference type="ChEBI" id="CHEBI:78911"/>
    </reaction>
    <physiologicalReaction direction="left-to-right" evidence="16">
        <dbReference type="Rhea" id="RHEA:42309"/>
    </physiologicalReaction>
</comment>
<evidence type="ECO:0000256" key="16">
    <source>
        <dbReference type="ARBA" id="ARBA00052780"/>
    </source>
</evidence>
<evidence type="ECO:0000256" key="9">
    <source>
        <dbReference type="ARBA" id="ARBA00023264"/>
    </source>
</evidence>
<dbReference type="GO" id="GO:0005737">
    <property type="term" value="C:cytoplasm"/>
    <property type="evidence" value="ECO:0007669"/>
    <property type="project" value="UniProtKB-ARBA"/>
</dbReference>
<comment type="pathway">
    <text evidence="2">Lipid metabolism.</text>
</comment>
<dbReference type="SUPFAM" id="SSF52799">
    <property type="entry name" value="(Phosphotyrosine protein) phosphatases II"/>
    <property type="match status" value="1"/>
</dbReference>
<dbReference type="Gene3D" id="3.90.190.10">
    <property type="entry name" value="Protein tyrosine phosphatase superfamily"/>
    <property type="match status" value="1"/>
</dbReference>
<dbReference type="EC" id="3.1.3.27" evidence="11"/>
<evidence type="ECO:0000256" key="6">
    <source>
        <dbReference type="ARBA" id="ARBA00023098"/>
    </source>
</evidence>
<evidence type="ECO:0000256" key="8">
    <source>
        <dbReference type="ARBA" id="ARBA00023209"/>
    </source>
</evidence>
<feature type="domain" description="Tyrosine-protein phosphatase" evidence="18">
    <location>
        <begin position="29"/>
        <end position="181"/>
    </location>
</feature>
<reference evidence="22" key="1">
    <citation type="submission" date="2016-06" db="UniProtKB">
        <authorList>
            <consortium name="WormBaseParasite"/>
        </authorList>
    </citation>
    <scope>IDENTIFICATION</scope>
</reference>
<keyword evidence="3" id="KW-0444">Lipid biosynthesis</keyword>
<dbReference type="SMART" id="SM00195">
    <property type="entry name" value="DSPc"/>
    <property type="match status" value="1"/>
</dbReference>
<keyword evidence="7" id="KW-0472">Membrane</keyword>
<dbReference type="EMBL" id="UZAM01015248">
    <property type="protein sequence ID" value="VDP37966.1"/>
    <property type="molecule type" value="Genomic_DNA"/>
</dbReference>
<evidence type="ECO:0000256" key="10">
    <source>
        <dbReference type="ARBA" id="ARBA00024192"/>
    </source>
</evidence>
<dbReference type="Pfam" id="PF00782">
    <property type="entry name" value="DSPc"/>
    <property type="match status" value="1"/>
</dbReference>
<dbReference type="GO" id="GO:0016020">
    <property type="term" value="C:membrane"/>
    <property type="evidence" value="ECO:0007669"/>
    <property type="project" value="UniProtKB-SubCell"/>
</dbReference>
<dbReference type="PANTHER" id="PTHR46712:SF1">
    <property type="entry name" value="PHOSPHATIDYLGLYCEROPHOSPHATASE AND PROTEIN-TYROSINE PHOSPHATASE 1"/>
    <property type="match status" value="1"/>
</dbReference>
<dbReference type="GO" id="GO:0004439">
    <property type="term" value="F:phosphatidylinositol-4,5-bisphosphate 5-phosphatase activity"/>
    <property type="evidence" value="ECO:0007669"/>
    <property type="project" value="TreeGrafter"/>
</dbReference>
<comment type="subcellular location">
    <subcellularLocation>
        <location evidence="1">Membrane</location>
    </subcellularLocation>
</comment>
<dbReference type="PANTHER" id="PTHR46712">
    <property type="entry name" value="PHOSPHATIDYLGLYCEROPHOSPHATASE AND PROTEIN-TYROSINE PHOSPHATASE 1"/>
    <property type="match status" value="1"/>
</dbReference>